<evidence type="ECO:0000259" key="4">
    <source>
        <dbReference type="Pfam" id="PF04802"/>
    </source>
</evidence>
<dbReference type="SUPFAM" id="SSF50729">
    <property type="entry name" value="PH domain-like"/>
    <property type="match status" value="1"/>
</dbReference>
<dbReference type="Pfam" id="PF22972">
    <property type="entry name" value="EVH1_PP4R3"/>
    <property type="match status" value="1"/>
</dbReference>
<organism evidence="6 7">
    <name type="scientific">Daucus carota subsp. sativus</name>
    <name type="common">Carrot</name>
    <dbReference type="NCBI Taxonomy" id="79200"/>
    <lineage>
        <taxon>Eukaryota</taxon>
        <taxon>Viridiplantae</taxon>
        <taxon>Streptophyta</taxon>
        <taxon>Embryophyta</taxon>
        <taxon>Tracheophyta</taxon>
        <taxon>Spermatophyta</taxon>
        <taxon>Magnoliopsida</taxon>
        <taxon>eudicotyledons</taxon>
        <taxon>Gunneridae</taxon>
        <taxon>Pentapetalae</taxon>
        <taxon>asterids</taxon>
        <taxon>campanulids</taxon>
        <taxon>Apiales</taxon>
        <taxon>Apiaceae</taxon>
        <taxon>Apioideae</taxon>
        <taxon>Scandiceae</taxon>
        <taxon>Daucinae</taxon>
        <taxon>Daucus</taxon>
        <taxon>Daucus sect. Daucus</taxon>
    </lineage>
</organism>
<dbReference type="Gene3D" id="1.25.10.10">
    <property type="entry name" value="Leucine-rich Repeat Variant"/>
    <property type="match status" value="1"/>
</dbReference>
<evidence type="ECO:0000256" key="3">
    <source>
        <dbReference type="SAM" id="MobiDB-lite"/>
    </source>
</evidence>
<dbReference type="InterPro" id="IPR011993">
    <property type="entry name" value="PH-like_dom_sf"/>
</dbReference>
<dbReference type="GO" id="GO:0030289">
    <property type="term" value="C:protein phosphatase 4 complex"/>
    <property type="evidence" value="ECO:0007669"/>
    <property type="project" value="TreeGrafter"/>
</dbReference>
<dbReference type="EMBL" id="CP093343">
    <property type="protein sequence ID" value="WOG83434.1"/>
    <property type="molecule type" value="Genomic_DNA"/>
</dbReference>
<dbReference type="InterPro" id="IPR055236">
    <property type="entry name" value="EVH1_PP4R3"/>
</dbReference>
<keyword evidence="7" id="KW-1185">Reference proteome</keyword>
<evidence type="ECO:0000256" key="1">
    <source>
        <dbReference type="ARBA" id="ARBA00004123"/>
    </source>
</evidence>
<feature type="region of interest" description="Disordered" evidence="3">
    <location>
        <begin position="837"/>
        <end position="865"/>
    </location>
</feature>
<proteinExistence type="predicted"/>
<evidence type="ECO:0000313" key="6">
    <source>
        <dbReference type="EMBL" id="WOG83434.1"/>
    </source>
</evidence>
<dbReference type="PANTHER" id="PTHR23318:SF0">
    <property type="entry name" value="SERINE_THREONINE-PROTEIN PHOSPHATASE 4 REGULATORY SUBUNIT 3"/>
    <property type="match status" value="1"/>
</dbReference>
<dbReference type="InterPro" id="IPR006887">
    <property type="entry name" value="P4R3-like_central_dom"/>
</dbReference>
<gene>
    <name evidence="6" type="ORF">DCAR_0102609</name>
</gene>
<feature type="compositionally biased region" description="Basic and acidic residues" evidence="3">
    <location>
        <begin position="702"/>
        <end position="718"/>
    </location>
</feature>
<dbReference type="InterPro" id="IPR051137">
    <property type="entry name" value="PP4R3-like"/>
</dbReference>
<dbReference type="SUPFAM" id="SSF48371">
    <property type="entry name" value="ARM repeat"/>
    <property type="match status" value="1"/>
</dbReference>
<protein>
    <recommendedName>
        <fullName evidence="8">Serine/threonine-protein phosphatase 4 regulatory subunit 3-like central domain-containing protein</fullName>
    </recommendedName>
</protein>
<dbReference type="InterPro" id="IPR016024">
    <property type="entry name" value="ARM-type_fold"/>
</dbReference>
<comment type="subcellular location">
    <subcellularLocation>
        <location evidence="1">Nucleus</location>
    </subcellularLocation>
</comment>
<dbReference type="GO" id="GO:0005654">
    <property type="term" value="C:nucleoplasm"/>
    <property type="evidence" value="ECO:0007669"/>
    <property type="project" value="TreeGrafter"/>
</dbReference>
<evidence type="ECO:0000256" key="2">
    <source>
        <dbReference type="ARBA" id="ARBA00023242"/>
    </source>
</evidence>
<evidence type="ECO:0000313" key="7">
    <source>
        <dbReference type="Proteomes" id="UP000077755"/>
    </source>
</evidence>
<feature type="domain" description="Serine/threonine-protein phosphatase 4 regulatory subunit 3-like central" evidence="4">
    <location>
        <begin position="148"/>
        <end position="623"/>
    </location>
</feature>
<dbReference type="PANTHER" id="PTHR23318">
    <property type="entry name" value="ATP SYNTHASE GAMMA-RELATED"/>
    <property type="match status" value="1"/>
</dbReference>
<evidence type="ECO:0000259" key="5">
    <source>
        <dbReference type="Pfam" id="PF22972"/>
    </source>
</evidence>
<evidence type="ECO:0008006" key="8">
    <source>
        <dbReference type="Google" id="ProtNLM"/>
    </source>
</evidence>
<feature type="region of interest" description="Disordered" evidence="3">
    <location>
        <begin position="649"/>
        <end position="733"/>
    </location>
</feature>
<reference evidence="6" key="2">
    <citation type="submission" date="2022-03" db="EMBL/GenBank/DDBJ databases">
        <title>Draft title - Genomic analysis of global carrot germplasm unveils the trajectory of domestication and the origin of high carotenoid orange carrot.</title>
        <authorList>
            <person name="Iorizzo M."/>
            <person name="Ellison S."/>
            <person name="Senalik D."/>
            <person name="Macko-Podgorni A."/>
            <person name="Grzebelus D."/>
            <person name="Bostan H."/>
            <person name="Rolling W."/>
            <person name="Curaba J."/>
            <person name="Simon P."/>
        </authorList>
    </citation>
    <scope>NUCLEOTIDE SEQUENCE</scope>
    <source>
        <tissue evidence="6">Leaf</tissue>
    </source>
</reference>
<sequence length="865" mass="98829">MSHVKSLAISLLVKVYHLNTDEKWDDQGTGHVTVDYLERSGELGLFLVDEEKNETLLLQRISSEDIYRKQGETIISWRSRERSSEIALSFQEKTGCSYIWDQICCAQRSLQFSTINNDAHHAMNNDLRELPPVELSTLALIHKTVVEGSITDQCRVTELIVHDQGFLRKLMDLFRVCEDLEDIDSLHMLYRIVKGIILFNSLQILERVLGDELIMDLTGCLEYDPEILHTHHRKFLRDHVVFKEAIPIKDPRVLSKIHQTYRIRYLKDVVLPRVLDDATIGSLNSMLHSNNAFIITMLKDDSTFIKELFARLNAPVNSAESKKNMVLFLHEFCCLIKSLQTVHQFRFLRDLINEGIIDVIAGILQSEDKRLRLTGADILILFLNQDPNLTICSLTRQKGVPLVGLLVKGMLTDFGDDMHNQFVEILRNLLDGSASGSQRDTIIDIFYEKHLNQLIDVITSSIPSNGARKVASSQCMPRESRVKPEILLIICDLLCFCVSHHFNRIKCNFLTNNIIDKVLILTRRREKYLVVAAVRFFRILVSWNDDRVMNHIVRNNLLKPIIDAFVQNGRRYNLLHSAVLELFEHIRKNDSKVLLKYLVESFWFQLVVFNLPSIHSLKVRYEQSLEIREEHGPTNVLYSRRRTDEIALDKEEEDYFNGDSDEEDSASGSLSRGERSIFVSNGSALSQPSVSSRSCRPVNHADNGDVEKYKPPPRKRSEESEENAAEPVRLKRKFSSMEEPRHFKRQRLCINPKSKDSVFAALCSTLSQVVLPSKKIASSVHTVPRSASIKIFSELNNEEGSICCSPKSSDVENHADKEPLPSPKSCPDSLLCLPAKKESSEDDFPLVSPNSSPEMTVNGFYEQKL</sequence>
<dbReference type="Gene3D" id="2.30.29.30">
    <property type="entry name" value="Pleckstrin-homology domain (PH domain)/Phosphotyrosine-binding domain (PTB)"/>
    <property type="match status" value="1"/>
</dbReference>
<dbReference type="Proteomes" id="UP000077755">
    <property type="component" value="Chromosome 1"/>
</dbReference>
<dbReference type="AlphaFoldDB" id="A0AAF0W5F6"/>
<dbReference type="GO" id="GO:0072542">
    <property type="term" value="F:protein phosphatase activator activity"/>
    <property type="evidence" value="ECO:0007669"/>
    <property type="project" value="TreeGrafter"/>
</dbReference>
<name>A0AAF0W5F6_DAUCS</name>
<reference evidence="6" key="1">
    <citation type="journal article" date="2016" name="Nat. Genet.">
        <title>A high-quality carrot genome assembly provides new insights into carotenoid accumulation and asterid genome evolution.</title>
        <authorList>
            <person name="Iorizzo M."/>
            <person name="Ellison S."/>
            <person name="Senalik D."/>
            <person name="Zeng P."/>
            <person name="Satapoomin P."/>
            <person name="Huang J."/>
            <person name="Bowman M."/>
            <person name="Iovene M."/>
            <person name="Sanseverino W."/>
            <person name="Cavagnaro P."/>
            <person name="Yildiz M."/>
            <person name="Macko-Podgorni A."/>
            <person name="Moranska E."/>
            <person name="Grzebelus E."/>
            <person name="Grzebelus D."/>
            <person name="Ashrafi H."/>
            <person name="Zheng Z."/>
            <person name="Cheng S."/>
            <person name="Spooner D."/>
            <person name="Van Deynze A."/>
            <person name="Simon P."/>
        </authorList>
    </citation>
    <scope>NUCLEOTIDE SEQUENCE</scope>
    <source>
        <tissue evidence="6">Leaf</tissue>
    </source>
</reference>
<dbReference type="Pfam" id="PF04802">
    <property type="entry name" value="PP4R3"/>
    <property type="match status" value="1"/>
</dbReference>
<keyword evidence="2" id="KW-0539">Nucleus</keyword>
<feature type="compositionally biased region" description="Acidic residues" evidence="3">
    <location>
        <begin position="650"/>
        <end position="665"/>
    </location>
</feature>
<feature type="domain" description="PP4R3 EVH1-like" evidence="5">
    <location>
        <begin position="13"/>
        <end position="109"/>
    </location>
</feature>
<dbReference type="InterPro" id="IPR011989">
    <property type="entry name" value="ARM-like"/>
</dbReference>
<feature type="compositionally biased region" description="Polar residues" evidence="3">
    <location>
        <begin position="678"/>
        <end position="694"/>
    </location>
</feature>
<accession>A0AAF0W5F6</accession>